<dbReference type="Pfam" id="PF11303">
    <property type="entry name" value="DUF3105"/>
    <property type="match status" value="1"/>
</dbReference>
<dbReference type="RefSeq" id="WP_012833711.1">
    <property type="nucleotide sequence ID" value="NC_013441.1"/>
</dbReference>
<feature type="region of interest" description="Disordered" evidence="1">
    <location>
        <begin position="233"/>
        <end position="275"/>
    </location>
</feature>
<dbReference type="HOGENOM" id="CLU_069355_0_0_11"/>
<feature type="transmembrane region" description="Helical" evidence="2">
    <location>
        <begin position="27"/>
        <end position="48"/>
    </location>
</feature>
<gene>
    <name evidence="3" type="ordered locus">Gbro_1898</name>
</gene>
<dbReference type="OrthoDB" id="164831at2"/>
<dbReference type="InterPro" id="IPR021454">
    <property type="entry name" value="DUF3105"/>
</dbReference>
<evidence type="ECO:0008006" key="5">
    <source>
        <dbReference type="Google" id="ProtNLM"/>
    </source>
</evidence>
<evidence type="ECO:0000313" key="3">
    <source>
        <dbReference type="EMBL" id="ACY21153.1"/>
    </source>
</evidence>
<reference evidence="4" key="1">
    <citation type="submission" date="2009-10" db="EMBL/GenBank/DDBJ databases">
        <title>The complete chromosome of Gordonia bronchialis DSM 43247.</title>
        <authorList>
            <consortium name="US DOE Joint Genome Institute (JGI-PGF)"/>
            <person name="Lucas S."/>
            <person name="Copeland A."/>
            <person name="Lapidus A."/>
            <person name="Glavina del Rio T."/>
            <person name="Dalin E."/>
            <person name="Tice H."/>
            <person name="Bruce D."/>
            <person name="Goodwin L."/>
            <person name="Pitluck S."/>
            <person name="Kyrpides N."/>
            <person name="Mavromatis K."/>
            <person name="Ivanova N."/>
            <person name="Ovchinnikova G."/>
            <person name="Saunders E."/>
            <person name="Brettin T."/>
            <person name="Detter J.C."/>
            <person name="Han C."/>
            <person name="Larimer F."/>
            <person name="Land M."/>
            <person name="Hauser L."/>
            <person name="Markowitz V."/>
            <person name="Cheng J.-F."/>
            <person name="Hugenholtz P."/>
            <person name="Woyke T."/>
            <person name="Wu D."/>
            <person name="Jando M."/>
            <person name="Schneider S."/>
            <person name="Goeker M."/>
            <person name="Klenk H.-P."/>
            <person name="Eisen J.A."/>
        </authorList>
    </citation>
    <scope>NUCLEOTIDE SEQUENCE [LARGE SCALE GENOMIC DNA]</scope>
    <source>
        <strain evidence="4">ATCC 25592 / DSM 43247 / BCRC 13721 / JCM 3198 / KCTC 3076 / NBRC 16047 / NCTC 10667</strain>
    </source>
</reference>
<protein>
    <recommendedName>
        <fullName evidence="5">DUF3105 domain-containing protein</fullName>
    </recommendedName>
</protein>
<reference evidence="3 4" key="2">
    <citation type="journal article" date="2010" name="Stand. Genomic Sci.">
        <title>Complete genome sequence of Gordonia bronchialis type strain (3410).</title>
        <authorList>
            <person name="Ivanova N."/>
            <person name="Sikorski J."/>
            <person name="Jando M."/>
            <person name="Lapidus A."/>
            <person name="Nolan M."/>
            <person name="Lucas S."/>
            <person name="Del Rio T.G."/>
            <person name="Tice H."/>
            <person name="Copeland A."/>
            <person name="Cheng J.F."/>
            <person name="Chen F."/>
            <person name="Bruce D."/>
            <person name="Goodwin L."/>
            <person name="Pitluck S."/>
            <person name="Mavromatis K."/>
            <person name="Ovchinnikova G."/>
            <person name="Pati A."/>
            <person name="Chen A."/>
            <person name="Palaniappan K."/>
            <person name="Land M."/>
            <person name="Hauser L."/>
            <person name="Chang Y.J."/>
            <person name="Jeffries C.D."/>
            <person name="Chain P."/>
            <person name="Saunders E."/>
            <person name="Han C."/>
            <person name="Detter J.C."/>
            <person name="Brettin T."/>
            <person name="Rohde M."/>
            <person name="Goker M."/>
            <person name="Bristow J."/>
            <person name="Eisen J.A."/>
            <person name="Markowitz V."/>
            <person name="Hugenholtz P."/>
            <person name="Klenk H.P."/>
            <person name="Kyrpides N.C."/>
        </authorList>
    </citation>
    <scope>NUCLEOTIDE SEQUENCE [LARGE SCALE GENOMIC DNA]</scope>
    <source>
        <strain evidence="4">ATCC 25592 / DSM 43247 / BCRC 13721 / JCM 3198 / KCTC 3076 / NBRC 16047 / NCTC 10667</strain>
    </source>
</reference>
<evidence type="ECO:0000256" key="1">
    <source>
        <dbReference type="SAM" id="MobiDB-lite"/>
    </source>
</evidence>
<accession>D0L9G5</accession>
<dbReference type="Proteomes" id="UP000001219">
    <property type="component" value="Chromosome"/>
</dbReference>
<keyword evidence="2" id="KW-0812">Transmembrane</keyword>
<keyword evidence="2" id="KW-0472">Membrane</keyword>
<dbReference type="eggNOG" id="COG0515">
    <property type="taxonomic scope" value="Bacteria"/>
</dbReference>
<organism evidence="3 4">
    <name type="scientific">Gordonia bronchialis (strain ATCC 25592 / DSM 43247 / BCRC 13721 / JCM 3198 / KCTC 3076 / NBRC 16047 / NCTC 10667)</name>
    <name type="common">Rhodococcus bronchialis</name>
    <dbReference type="NCBI Taxonomy" id="526226"/>
    <lineage>
        <taxon>Bacteria</taxon>
        <taxon>Bacillati</taxon>
        <taxon>Actinomycetota</taxon>
        <taxon>Actinomycetes</taxon>
        <taxon>Mycobacteriales</taxon>
        <taxon>Gordoniaceae</taxon>
        <taxon>Gordonia</taxon>
    </lineage>
</organism>
<evidence type="ECO:0000256" key="2">
    <source>
        <dbReference type="SAM" id="Phobius"/>
    </source>
</evidence>
<feature type="region of interest" description="Disordered" evidence="1">
    <location>
        <begin position="1"/>
        <end position="21"/>
    </location>
</feature>
<proteinExistence type="predicted"/>
<feature type="compositionally biased region" description="Pro residues" evidence="1">
    <location>
        <begin position="243"/>
        <end position="256"/>
    </location>
</feature>
<dbReference type="AlphaFoldDB" id="D0L9G5"/>
<evidence type="ECO:0000313" key="4">
    <source>
        <dbReference type="Proteomes" id="UP000001219"/>
    </source>
</evidence>
<name>D0L9G5_GORB4</name>
<dbReference type="STRING" id="526226.Gbro_1898"/>
<dbReference type="EMBL" id="CP001802">
    <property type="protein sequence ID" value="ACY21153.1"/>
    <property type="molecule type" value="Genomic_DNA"/>
</dbReference>
<dbReference type="KEGG" id="gbr:Gbro_1898"/>
<keyword evidence="4" id="KW-1185">Reference proteome</keyword>
<sequence length="275" mass="29603">MAGKPGANVPKTSKRGKSSTPTGGIDWMVVAAVVVVVALIGGLAWYLVPRFLDKRAEEEAAKIAPETVQEFVPTPQNPDPASRIPGIVKKYYPAATHTEKRVAYDQSPPFGGPHDAIWATCTGIVYPNPIRSENAVHALEHGAVWITYNPDTISSGDLDYLKNLVRGEQYLFMSPYPGLSSPLSLQSWGHQLKLESAHDPRVNQFITALRRNAMTNVYPENPEQASYPEVQATCGPIPGFDPSNPPPADQGPPGPDAFPMNGKPASEVTAPMPTG</sequence>
<keyword evidence="2" id="KW-1133">Transmembrane helix</keyword>